<evidence type="ECO:0000313" key="2">
    <source>
        <dbReference type="Proteomes" id="UP001241377"/>
    </source>
</evidence>
<comment type="caution">
    <text evidence="1">The sequence shown here is derived from an EMBL/GenBank/DDBJ whole genome shotgun (WGS) entry which is preliminary data.</text>
</comment>
<sequence>MNLDDLPCEIITHCFSYLSTKHLVKILLLENISENILQAVAENCNHLWHSKQIRGIDVSTIEGTEDIEGIQGIEGTGVYNETDFDRFLQIHKILGEKSLKCPLWFHCRWENIFDMQKDLDEINLVYNGQKLGIRVDFKDPAFQVYPIFSDHDINLKITCLSLNPFRGYCIDLNIFPKLETFYGEKCEIRVDHSHPSLKTVILNLVTFSTLPTNLIKLFAKDCTIRMSKNHPKLEALKVLSLKCEREPFGFSSLVRTLWNKDLEHFSYIGEGAIEEDEVLTMVGPKVTSLGFSGSISAKIPSLLSSLYSLYGGNLKNLTEFSHLSSLTLWQPSGNINDCKLPPNLLNLTLYRPRGTIGYNFFLPISLRKLSVQWAQFEDLEDFFPPEIVELELICCEIELIDEWLKPARLKRLSLETNAVSTFKAFLPCCEYLCLSDNALTEFEIEAPVLEYIDLTGSSLTDISKLPDSLQVLVMKFGELELSQMSELPPNLKVLDLCRAGTGSFQNYTFPSSIQELRLNHLNLSGMNGVKFAKGSRLRELDMSNSHLTTINDRMIELPLGLNELMLYDNDLQNINDLTIPQTVTFLDLSSNKFSSLKVKSHIETLSLEGNSALSGLTIPKDLELRALDLTGTGLDQLPLDLVGAEKLTQLRLGRAFKLIDVAKMPVNLQFLEYPEFNETGIDEIEGLQRYPNTNIWRRLL</sequence>
<accession>A0ACC2W2B2</accession>
<dbReference type="EMBL" id="JASBWR010000033">
    <property type="protein sequence ID" value="KAJ9105742.1"/>
    <property type="molecule type" value="Genomic_DNA"/>
</dbReference>
<keyword evidence="2" id="KW-1185">Reference proteome</keyword>
<reference evidence="1" key="1">
    <citation type="submission" date="2023-04" db="EMBL/GenBank/DDBJ databases">
        <title>Draft Genome sequencing of Naganishia species isolated from polar environments using Oxford Nanopore Technology.</title>
        <authorList>
            <person name="Leo P."/>
            <person name="Venkateswaran K."/>
        </authorList>
    </citation>
    <scope>NUCLEOTIDE SEQUENCE</scope>
    <source>
        <strain evidence="1">MNA-CCFEE 5261</strain>
    </source>
</reference>
<dbReference type="Proteomes" id="UP001241377">
    <property type="component" value="Unassembled WGS sequence"/>
</dbReference>
<name>A0ACC2W2B2_9TREE</name>
<gene>
    <name evidence="1" type="ORF">QFC19_003517</name>
</gene>
<protein>
    <submittedName>
        <fullName evidence="1">Uncharacterized protein</fullName>
    </submittedName>
</protein>
<organism evidence="1 2">
    <name type="scientific">Naganishia cerealis</name>
    <dbReference type="NCBI Taxonomy" id="610337"/>
    <lineage>
        <taxon>Eukaryota</taxon>
        <taxon>Fungi</taxon>
        <taxon>Dikarya</taxon>
        <taxon>Basidiomycota</taxon>
        <taxon>Agaricomycotina</taxon>
        <taxon>Tremellomycetes</taxon>
        <taxon>Filobasidiales</taxon>
        <taxon>Filobasidiaceae</taxon>
        <taxon>Naganishia</taxon>
    </lineage>
</organism>
<evidence type="ECO:0000313" key="1">
    <source>
        <dbReference type="EMBL" id="KAJ9105742.1"/>
    </source>
</evidence>
<proteinExistence type="predicted"/>